<dbReference type="Proteomes" id="UP000249364">
    <property type="component" value="Unassembled WGS sequence"/>
</dbReference>
<dbReference type="SUPFAM" id="SSF109709">
    <property type="entry name" value="KorB DNA-binding domain-like"/>
    <property type="match status" value="1"/>
</dbReference>
<dbReference type="CDD" id="cd16406">
    <property type="entry name" value="ParB_N_like"/>
    <property type="match status" value="1"/>
</dbReference>
<dbReference type="Gene3D" id="1.10.10.2830">
    <property type="match status" value="1"/>
</dbReference>
<accession>A0A2W7PNM5</accession>
<dbReference type="PANTHER" id="PTHR33375">
    <property type="entry name" value="CHROMOSOME-PARTITIONING PROTEIN PARB-RELATED"/>
    <property type="match status" value="1"/>
</dbReference>
<proteinExistence type="inferred from homology"/>
<dbReference type="GO" id="GO:0005694">
    <property type="term" value="C:chromosome"/>
    <property type="evidence" value="ECO:0007669"/>
    <property type="project" value="TreeGrafter"/>
</dbReference>
<keyword evidence="3" id="KW-1185">Reference proteome</keyword>
<evidence type="ECO:0000256" key="1">
    <source>
        <dbReference type="ARBA" id="ARBA00006295"/>
    </source>
</evidence>
<dbReference type="FunFam" id="3.90.1530.30:FF:000002">
    <property type="entry name" value="Chromosome partitioning protein ParB"/>
    <property type="match status" value="1"/>
</dbReference>
<dbReference type="GO" id="GO:0007059">
    <property type="term" value="P:chromosome segregation"/>
    <property type="evidence" value="ECO:0007669"/>
    <property type="project" value="TreeGrafter"/>
</dbReference>
<dbReference type="EMBL" id="QKZQ01000026">
    <property type="protein sequence ID" value="PZX36933.1"/>
    <property type="molecule type" value="Genomic_DNA"/>
</dbReference>
<evidence type="ECO:0000313" key="3">
    <source>
        <dbReference type="Proteomes" id="UP000249364"/>
    </source>
</evidence>
<reference evidence="2 3" key="1">
    <citation type="submission" date="2018-06" db="EMBL/GenBank/DDBJ databases">
        <title>Genomic Encyclopedia of Archaeal and Bacterial Type Strains, Phase II (KMG-II): from individual species to whole genera.</title>
        <authorList>
            <person name="Goeker M."/>
        </authorList>
    </citation>
    <scope>NUCLEOTIDE SEQUENCE [LARGE SCALE GENOMIC DNA]</scope>
    <source>
        <strain evidence="2 3">DSM 13087</strain>
    </source>
</reference>
<sequence>MACCRGLSVRAVLNDDGTKTGMYEIPADGRRFRALALLVKQKRLGRTAPIPCILREAGSDILAEDDSLAENMQRVALHPLDQFRAFVTLREKGQGDEAIAATFFVTPQVVKQRLKLAAVAPALLDVYAEDGMTLEQLMAFTVNPDHDRQIQVWDVISSSWNKDPFQIRRMLTETSVRASDRRAVFVGAEVYEAAGGAILRDLFQGDDGGWLEDIALLDRLVSDRLQAEAEALATGGWKWIEVALDLPYGYNHGLRRLSGDPAPMSDEEGASHAALLAEYSALEDEYAGQDEISEEVDAPRLGELELAMEAIEARPLVFDLDEITRAGAFVTLDSSGQLSVYRGDVRPEDEPRAETAADDGTDADAVQMGQELTAHRTLALREALGRSPDVADVAPDEAGG</sequence>
<dbReference type="InterPro" id="IPR050336">
    <property type="entry name" value="Chromosome_partition/occlusion"/>
</dbReference>
<dbReference type="PANTHER" id="PTHR33375:SF7">
    <property type="entry name" value="CHROMOSOME 2-PARTITIONING PROTEIN PARB-RELATED"/>
    <property type="match status" value="1"/>
</dbReference>
<comment type="caution">
    <text evidence="2">The sequence shown here is derived from an EMBL/GenBank/DDBJ whole genome shotgun (WGS) entry which is preliminary data.</text>
</comment>
<dbReference type="FunFam" id="1.10.10.2830:FF:000001">
    <property type="entry name" value="Chromosome partitioning protein ParB"/>
    <property type="match status" value="1"/>
</dbReference>
<dbReference type="AlphaFoldDB" id="A0A2W7PNM5"/>
<comment type="similarity">
    <text evidence="1">Belongs to the ParB family.</text>
</comment>
<organism evidence="2 3">
    <name type="scientific">Roseinatronobacter thiooxidans</name>
    <dbReference type="NCBI Taxonomy" id="121821"/>
    <lineage>
        <taxon>Bacteria</taxon>
        <taxon>Pseudomonadati</taxon>
        <taxon>Pseudomonadota</taxon>
        <taxon>Alphaproteobacteria</taxon>
        <taxon>Rhodobacterales</taxon>
        <taxon>Paracoccaceae</taxon>
        <taxon>Roseinatronobacter</taxon>
    </lineage>
</organism>
<evidence type="ECO:0000313" key="2">
    <source>
        <dbReference type="EMBL" id="PZX36933.1"/>
    </source>
</evidence>
<protein>
    <submittedName>
        <fullName evidence="2">ParB family chromosome partitioning protein</fullName>
    </submittedName>
</protein>
<name>A0A2W7PNM5_9RHOB</name>
<gene>
    <name evidence="2" type="ORF">LY56_03340</name>
</gene>